<evidence type="ECO:0000313" key="1">
    <source>
        <dbReference type="EMBL" id="KAG5853031.1"/>
    </source>
</evidence>
<proteinExistence type="predicted"/>
<protein>
    <submittedName>
        <fullName evidence="1">Uncharacterized protein</fullName>
    </submittedName>
</protein>
<organism evidence="1 2">
    <name type="scientific">Anguilla anguilla</name>
    <name type="common">European freshwater eel</name>
    <name type="synonym">Muraena anguilla</name>
    <dbReference type="NCBI Taxonomy" id="7936"/>
    <lineage>
        <taxon>Eukaryota</taxon>
        <taxon>Metazoa</taxon>
        <taxon>Chordata</taxon>
        <taxon>Craniata</taxon>
        <taxon>Vertebrata</taxon>
        <taxon>Euteleostomi</taxon>
        <taxon>Actinopterygii</taxon>
        <taxon>Neopterygii</taxon>
        <taxon>Teleostei</taxon>
        <taxon>Anguilliformes</taxon>
        <taxon>Anguillidae</taxon>
        <taxon>Anguilla</taxon>
    </lineage>
</organism>
<comment type="caution">
    <text evidence="1">The sequence shown here is derived from an EMBL/GenBank/DDBJ whole genome shotgun (WGS) entry which is preliminary data.</text>
</comment>
<name>A0A9D3S5V1_ANGAN</name>
<accession>A0A9D3S5V1</accession>
<sequence length="98" mass="10713">MFWLSLRTGSIAGHGLWGATGLTQTKSVGIRDVEKLDEEVSIPIVTPGYWHLITITRGMDLAPVLRDAEPSVSDAQLQTLDEVWAPLSSLACRSPLIR</sequence>
<reference evidence="1" key="1">
    <citation type="submission" date="2021-01" db="EMBL/GenBank/DDBJ databases">
        <title>A chromosome-scale assembly of European eel, Anguilla anguilla.</title>
        <authorList>
            <person name="Henkel C."/>
            <person name="Jong-Raadsen S.A."/>
            <person name="Dufour S."/>
            <person name="Weltzien F.-A."/>
            <person name="Palstra A.P."/>
            <person name="Pelster B."/>
            <person name="Spaink H.P."/>
            <person name="Van Den Thillart G.E."/>
            <person name="Jansen H."/>
            <person name="Zahm M."/>
            <person name="Klopp C."/>
            <person name="Cedric C."/>
            <person name="Louis A."/>
            <person name="Berthelot C."/>
            <person name="Parey E."/>
            <person name="Roest Crollius H."/>
            <person name="Montfort J."/>
            <person name="Robinson-Rechavi M."/>
            <person name="Bucao C."/>
            <person name="Bouchez O."/>
            <person name="Gislard M."/>
            <person name="Lluch J."/>
            <person name="Milhes M."/>
            <person name="Lampietro C."/>
            <person name="Lopez Roques C."/>
            <person name="Donnadieu C."/>
            <person name="Braasch I."/>
            <person name="Desvignes T."/>
            <person name="Postlethwait J."/>
            <person name="Bobe J."/>
            <person name="Guiguen Y."/>
            <person name="Dirks R."/>
        </authorList>
    </citation>
    <scope>NUCLEOTIDE SEQUENCE</scope>
    <source>
        <strain evidence="1">Tag_6206</strain>
        <tissue evidence="1">Liver</tissue>
    </source>
</reference>
<feature type="non-terminal residue" evidence="1">
    <location>
        <position position="98"/>
    </location>
</feature>
<dbReference type="EMBL" id="JAFIRN010000003">
    <property type="protein sequence ID" value="KAG5853031.1"/>
    <property type="molecule type" value="Genomic_DNA"/>
</dbReference>
<evidence type="ECO:0000313" key="2">
    <source>
        <dbReference type="Proteomes" id="UP001044222"/>
    </source>
</evidence>
<dbReference type="AlphaFoldDB" id="A0A9D3S5V1"/>
<gene>
    <name evidence="1" type="ORF">ANANG_G00068800</name>
</gene>
<dbReference type="Proteomes" id="UP001044222">
    <property type="component" value="Unassembled WGS sequence"/>
</dbReference>
<keyword evidence="2" id="KW-1185">Reference proteome</keyword>